<keyword evidence="1" id="KW-0472">Membrane</keyword>
<reference evidence="2 3" key="1">
    <citation type="submission" date="2018-08" db="EMBL/GenBank/DDBJ databases">
        <title>Genomic investigation of the strawberry pathogen Phytophthora fragariae indicates pathogenicity is determined by transcriptional variation in three key races.</title>
        <authorList>
            <person name="Adams T.M."/>
            <person name="Armitage A.D."/>
            <person name="Sobczyk M.K."/>
            <person name="Bates H.J."/>
            <person name="Dunwell J.M."/>
            <person name="Nellist C.F."/>
            <person name="Harrison R.J."/>
        </authorList>
    </citation>
    <scope>NUCLEOTIDE SEQUENCE [LARGE SCALE GENOMIC DNA]</scope>
    <source>
        <strain evidence="2 3">A4</strain>
    </source>
</reference>
<feature type="transmembrane region" description="Helical" evidence="1">
    <location>
        <begin position="535"/>
        <end position="556"/>
    </location>
</feature>
<accession>A0A6A4D2G4</accession>
<feature type="transmembrane region" description="Helical" evidence="1">
    <location>
        <begin position="198"/>
        <end position="222"/>
    </location>
</feature>
<feature type="transmembrane region" description="Helical" evidence="1">
    <location>
        <begin position="166"/>
        <end position="186"/>
    </location>
</feature>
<organism evidence="2 3">
    <name type="scientific">Phytophthora fragariae</name>
    <dbReference type="NCBI Taxonomy" id="53985"/>
    <lineage>
        <taxon>Eukaryota</taxon>
        <taxon>Sar</taxon>
        <taxon>Stramenopiles</taxon>
        <taxon>Oomycota</taxon>
        <taxon>Peronosporomycetes</taxon>
        <taxon>Peronosporales</taxon>
        <taxon>Peronosporaceae</taxon>
        <taxon>Phytophthora</taxon>
    </lineage>
</organism>
<name>A0A6A4D2G4_9STRA</name>
<proteinExistence type="predicted"/>
<feature type="transmembrane region" description="Helical" evidence="1">
    <location>
        <begin position="492"/>
        <end position="515"/>
    </location>
</feature>
<gene>
    <name evidence="2" type="ORF">PF001_g15011</name>
</gene>
<evidence type="ECO:0000313" key="2">
    <source>
        <dbReference type="EMBL" id="KAE9300328.1"/>
    </source>
</evidence>
<feature type="transmembrane region" description="Helical" evidence="1">
    <location>
        <begin position="228"/>
        <end position="244"/>
    </location>
</feature>
<sequence length="577" mass="64545">MMVPAKSTEAVPARLPAIRKSGVIARGGRLLRRYYDWKNVHQYLGRYSTDKLLSFEEYRQTTSVKRVIAIIVLTPVPGLVLILMLAAIPLNSPLLGVTRNPTFFVQSALSYSVMTFSLLLFIRCSLRLPQSFYSHRQAVIISVATACLNELVMVVVAAFWRFPTPFRDVVGIPSFMVFFVVSHKVVLGRRLNHYSKKILSYLPLLCAQSSTLIIFQGIAIIFQNVPDWAQALITVLFPMVRSVIKRAIWGFAFCLEDISTDVTLCVVELFGSLFQNVCIQNARSPGVTALIIVVDFVQAVLETRMYLRHNFIVDGRQATLTAVKIIESGRADCTSNPKEVRNLEKMGRSEVIQETLRGHSVMMYSANAWTRFSKEVGPGNYRRTSSKIACLSSDADALSLASIQSLPFSAPSAVPASTPKLSIDNVEISHREHAKLLSQTLQLVFASEVLVFAEYSEFVCAVIYGVYTLSLYHTPYAKYNLSFIGLTEGSFWASLVNSAVYTVFEGLTLLFLFILARAKYGLSTFYQLAFVLEKYWMGVQGKLIGSLSLIFILNTVHHGMDFSLHFDWQKVLDGTAM</sequence>
<dbReference type="AlphaFoldDB" id="A0A6A4D2G4"/>
<evidence type="ECO:0000256" key="1">
    <source>
        <dbReference type="SAM" id="Phobius"/>
    </source>
</evidence>
<protein>
    <submittedName>
        <fullName evidence="2">Uncharacterized protein</fullName>
    </submittedName>
</protein>
<evidence type="ECO:0000313" key="3">
    <source>
        <dbReference type="Proteomes" id="UP000437068"/>
    </source>
</evidence>
<feature type="transmembrane region" description="Helical" evidence="1">
    <location>
        <begin position="67"/>
        <end position="88"/>
    </location>
</feature>
<feature type="transmembrane region" description="Helical" evidence="1">
    <location>
        <begin position="108"/>
        <end position="126"/>
    </location>
</feature>
<feature type="transmembrane region" description="Helical" evidence="1">
    <location>
        <begin position="449"/>
        <end position="472"/>
    </location>
</feature>
<dbReference type="EMBL" id="QXGE01000955">
    <property type="protein sequence ID" value="KAE9300328.1"/>
    <property type="molecule type" value="Genomic_DNA"/>
</dbReference>
<comment type="caution">
    <text evidence="2">The sequence shown here is derived from an EMBL/GenBank/DDBJ whole genome shotgun (WGS) entry which is preliminary data.</text>
</comment>
<keyword evidence="1" id="KW-1133">Transmembrane helix</keyword>
<keyword evidence="1" id="KW-0812">Transmembrane</keyword>
<feature type="transmembrane region" description="Helical" evidence="1">
    <location>
        <begin position="138"/>
        <end position="160"/>
    </location>
</feature>
<dbReference type="Proteomes" id="UP000437068">
    <property type="component" value="Unassembled WGS sequence"/>
</dbReference>